<keyword evidence="5 9" id="KW-0560">Oxidoreductase</keyword>
<comment type="similarity">
    <text evidence="2 9">Belongs to the cytochrome P450 family.</text>
</comment>
<evidence type="ECO:0000256" key="4">
    <source>
        <dbReference type="ARBA" id="ARBA00022723"/>
    </source>
</evidence>
<dbReference type="GO" id="GO:0004497">
    <property type="term" value="F:monooxygenase activity"/>
    <property type="evidence" value="ECO:0007669"/>
    <property type="project" value="UniProtKB-KW"/>
</dbReference>
<dbReference type="InterPro" id="IPR001128">
    <property type="entry name" value="Cyt_P450"/>
</dbReference>
<dbReference type="GO" id="GO:0020037">
    <property type="term" value="F:heme binding"/>
    <property type="evidence" value="ECO:0007669"/>
    <property type="project" value="InterPro"/>
</dbReference>
<dbReference type="PROSITE" id="PS00086">
    <property type="entry name" value="CYTOCHROME_P450"/>
    <property type="match status" value="1"/>
</dbReference>
<dbReference type="SUPFAM" id="SSF48264">
    <property type="entry name" value="Cytochrome P450"/>
    <property type="match status" value="1"/>
</dbReference>
<evidence type="ECO:0000256" key="5">
    <source>
        <dbReference type="ARBA" id="ARBA00023002"/>
    </source>
</evidence>
<organism evidence="10 11">
    <name type="scientific">Achaetomium macrosporum</name>
    <dbReference type="NCBI Taxonomy" id="79813"/>
    <lineage>
        <taxon>Eukaryota</taxon>
        <taxon>Fungi</taxon>
        <taxon>Dikarya</taxon>
        <taxon>Ascomycota</taxon>
        <taxon>Pezizomycotina</taxon>
        <taxon>Sordariomycetes</taxon>
        <taxon>Sordariomycetidae</taxon>
        <taxon>Sordariales</taxon>
        <taxon>Chaetomiaceae</taxon>
        <taxon>Achaetomium</taxon>
    </lineage>
</organism>
<dbReference type="EMBL" id="MU860245">
    <property type="protein sequence ID" value="KAK4235694.1"/>
    <property type="molecule type" value="Genomic_DNA"/>
</dbReference>
<dbReference type="Gene3D" id="1.10.630.10">
    <property type="entry name" value="Cytochrome P450"/>
    <property type="match status" value="1"/>
</dbReference>
<feature type="non-terminal residue" evidence="10">
    <location>
        <position position="1"/>
    </location>
</feature>
<comment type="cofactor">
    <cofactor evidence="1 8">
        <name>heme</name>
        <dbReference type="ChEBI" id="CHEBI:30413"/>
    </cofactor>
</comment>
<proteinExistence type="inferred from homology"/>
<dbReference type="InterPro" id="IPR036396">
    <property type="entry name" value="Cyt_P450_sf"/>
</dbReference>
<gene>
    <name evidence="10" type="ORF">C8A03DRAFT_17594</name>
</gene>
<keyword evidence="11" id="KW-1185">Reference proteome</keyword>
<comment type="caution">
    <text evidence="10">The sequence shown here is derived from an EMBL/GenBank/DDBJ whole genome shotgun (WGS) entry which is preliminary data.</text>
</comment>
<dbReference type="AlphaFoldDB" id="A0AAN7C5E2"/>
<dbReference type="GO" id="GO:0005506">
    <property type="term" value="F:iron ion binding"/>
    <property type="evidence" value="ECO:0007669"/>
    <property type="project" value="InterPro"/>
</dbReference>
<dbReference type="GO" id="GO:0016705">
    <property type="term" value="F:oxidoreductase activity, acting on paired donors, with incorporation or reduction of molecular oxygen"/>
    <property type="evidence" value="ECO:0007669"/>
    <property type="project" value="InterPro"/>
</dbReference>
<accession>A0AAN7C5E2</accession>
<name>A0AAN7C5E2_9PEZI</name>
<dbReference type="GO" id="GO:0009403">
    <property type="term" value="P:toxin biosynthetic process"/>
    <property type="evidence" value="ECO:0007669"/>
    <property type="project" value="UniProtKB-ARBA"/>
</dbReference>
<keyword evidence="4 8" id="KW-0479">Metal-binding</keyword>
<evidence type="ECO:0000256" key="8">
    <source>
        <dbReference type="PIRSR" id="PIRSR602401-1"/>
    </source>
</evidence>
<reference evidence="10" key="1">
    <citation type="journal article" date="2023" name="Mol. Phylogenet. Evol.">
        <title>Genome-scale phylogeny and comparative genomics of the fungal order Sordariales.</title>
        <authorList>
            <person name="Hensen N."/>
            <person name="Bonometti L."/>
            <person name="Westerberg I."/>
            <person name="Brannstrom I.O."/>
            <person name="Guillou S."/>
            <person name="Cros-Aarteil S."/>
            <person name="Calhoun S."/>
            <person name="Haridas S."/>
            <person name="Kuo A."/>
            <person name="Mondo S."/>
            <person name="Pangilinan J."/>
            <person name="Riley R."/>
            <person name="LaButti K."/>
            <person name="Andreopoulos B."/>
            <person name="Lipzen A."/>
            <person name="Chen C."/>
            <person name="Yan M."/>
            <person name="Daum C."/>
            <person name="Ng V."/>
            <person name="Clum A."/>
            <person name="Steindorff A."/>
            <person name="Ohm R.A."/>
            <person name="Martin F."/>
            <person name="Silar P."/>
            <person name="Natvig D.O."/>
            <person name="Lalanne C."/>
            <person name="Gautier V."/>
            <person name="Ament-Velasquez S.L."/>
            <person name="Kruys A."/>
            <person name="Hutchinson M.I."/>
            <person name="Powell A.J."/>
            <person name="Barry K."/>
            <person name="Miller A.N."/>
            <person name="Grigoriev I.V."/>
            <person name="Debuchy R."/>
            <person name="Gladieux P."/>
            <person name="Hiltunen Thoren M."/>
            <person name="Johannesson H."/>
        </authorList>
    </citation>
    <scope>NUCLEOTIDE SEQUENCE</scope>
    <source>
        <strain evidence="10">CBS 532.94</strain>
    </source>
</reference>
<dbReference type="InterPro" id="IPR050121">
    <property type="entry name" value="Cytochrome_P450_monoxygenase"/>
</dbReference>
<evidence type="ECO:0000256" key="7">
    <source>
        <dbReference type="ARBA" id="ARBA00023033"/>
    </source>
</evidence>
<reference evidence="10" key="2">
    <citation type="submission" date="2023-05" db="EMBL/GenBank/DDBJ databases">
        <authorList>
            <consortium name="Lawrence Berkeley National Laboratory"/>
            <person name="Steindorff A."/>
            <person name="Hensen N."/>
            <person name="Bonometti L."/>
            <person name="Westerberg I."/>
            <person name="Brannstrom I.O."/>
            <person name="Guillou S."/>
            <person name="Cros-Aarteil S."/>
            <person name="Calhoun S."/>
            <person name="Haridas S."/>
            <person name="Kuo A."/>
            <person name="Mondo S."/>
            <person name="Pangilinan J."/>
            <person name="Riley R."/>
            <person name="Labutti K."/>
            <person name="Andreopoulos B."/>
            <person name="Lipzen A."/>
            <person name="Chen C."/>
            <person name="Yanf M."/>
            <person name="Daum C."/>
            <person name="Ng V."/>
            <person name="Clum A."/>
            <person name="Ohm R."/>
            <person name="Martin F."/>
            <person name="Silar P."/>
            <person name="Natvig D."/>
            <person name="Lalanne C."/>
            <person name="Gautier V."/>
            <person name="Ament-Velasquez S.L."/>
            <person name="Kruys A."/>
            <person name="Hutchinson M.I."/>
            <person name="Powell A.J."/>
            <person name="Barry K."/>
            <person name="Miller A.N."/>
            <person name="Grigoriev I.V."/>
            <person name="Debuchy R."/>
            <person name="Gladieux P."/>
            <person name="Thoren M.H."/>
            <person name="Johannesson H."/>
        </authorList>
    </citation>
    <scope>NUCLEOTIDE SEQUENCE</scope>
    <source>
        <strain evidence="10">CBS 532.94</strain>
    </source>
</reference>
<dbReference type="PRINTS" id="PR00385">
    <property type="entry name" value="P450"/>
</dbReference>
<keyword evidence="3 8" id="KW-0349">Heme</keyword>
<dbReference type="InterPro" id="IPR002401">
    <property type="entry name" value="Cyt_P450_E_grp-I"/>
</dbReference>
<sequence>LLCTAVYNVFFHPLRSYPGPKLWAMARIPYTRGYLSGNLHRRILELHKTYGPVVRVAPDFLSYSHPDAIKEIRGHRKGGKVEHGKDPVHVRGNTHSVFGADRGDHTRMRRAMAHGFSAQAMIEQQPIIQKYVDLMIRRLHEECAGGTRPVNVVKWFNFTTFDIIGDLSFGEPFGCLEGSSYHPWVALIFSSVKDLAWSINLNRYPAIAPILKRLLIPKEVVAKFAQHRQLAEDKVRKRLATDTDRPDFIDAMTKRRGDAKGGGLSFNELASNASLFITAGSETTATALSAATYYLGMNPHTLATLTDEVRSTFASEDEIDILSVQKLTYMLAVLDESLRMYPPAPSGQPRKVHKAGDVILGRYVPGGTIVETWQWPMCHNPACFTQPDDFIPERWLGDPRFAADQKEAHQPFSYGPRSCIGKNLAYAEMRLILARVVWCFDIRLAEETEGWDERSKMYLLWEKGPVNVFLTPRKTESV</sequence>
<evidence type="ECO:0000313" key="11">
    <source>
        <dbReference type="Proteomes" id="UP001303760"/>
    </source>
</evidence>
<dbReference type="PRINTS" id="PR00463">
    <property type="entry name" value="EP450I"/>
</dbReference>
<evidence type="ECO:0000256" key="2">
    <source>
        <dbReference type="ARBA" id="ARBA00010617"/>
    </source>
</evidence>
<feature type="binding site" description="axial binding residue" evidence="8">
    <location>
        <position position="419"/>
    </location>
    <ligand>
        <name>heme</name>
        <dbReference type="ChEBI" id="CHEBI:30413"/>
    </ligand>
    <ligandPart>
        <name>Fe</name>
        <dbReference type="ChEBI" id="CHEBI:18248"/>
    </ligandPart>
</feature>
<dbReference type="Pfam" id="PF00067">
    <property type="entry name" value="p450"/>
    <property type="match status" value="1"/>
</dbReference>
<keyword evidence="6 8" id="KW-0408">Iron</keyword>
<evidence type="ECO:0000256" key="6">
    <source>
        <dbReference type="ARBA" id="ARBA00023004"/>
    </source>
</evidence>
<dbReference type="InterPro" id="IPR017972">
    <property type="entry name" value="Cyt_P450_CS"/>
</dbReference>
<evidence type="ECO:0000256" key="9">
    <source>
        <dbReference type="RuleBase" id="RU000461"/>
    </source>
</evidence>
<dbReference type="FunFam" id="1.10.630.10:FF:000047">
    <property type="entry name" value="Cytochrome P450 monooxygenase"/>
    <property type="match status" value="1"/>
</dbReference>
<dbReference type="PANTHER" id="PTHR24305">
    <property type="entry name" value="CYTOCHROME P450"/>
    <property type="match status" value="1"/>
</dbReference>
<keyword evidence="7 9" id="KW-0503">Monooxygenase</keyword>
<dbReference type="Proteomes" id="UP001303760">
    <property type="component" value="Unassembled WGS sequence"/>
</dbReference>
<evidence type="ECO:0000256" key="1">
    <source>
        <dbReference type="ARBA" id="ARBA00001971"/>
    </source>
</evidence>
<dbReference type="CDD" id="cd11058">
    <property type="entry name" value="CYP60B-like"/>
    <property type="match status" value="1"/>
</dbReference>
<dbReference type="PANTHER" id="PTHR24305:SF230">
    <property type="entry name" value="P450, PUTATIVE (EUROFUNG)-RELATED"/>
    <property type="match status" value="1"/>
</dbReference>
<protein>
    <submittedName>
        <fullName evidence="10">Cytochrome P450</fullName>
    </submittedName>
</protein>
<evidence type="ECO:0000256" key="3">
    <source>
        <dbReference type="ARBA" id="ARBA00022617"/>
    </source>
</evidence>
<evidence type="ECO:0000313" key="10">
    <source>
        <dbReference type="EMBL" id="KAK4235694.1"/>
    </source>
</evidence>